<comment type="similarity">
    <text evidence="2">Belongs to the class-V pyridoxal-phosphate-dependent aminotransferase family. NifS/IscS subfamily.</text>
</comment>
<dbReference type="AlphaFoldDB" id="A0A1E7X4G8"/>
<evidence type="ECO:0000256" key="2">
    <source>
        <dbReference type="ARBA" id="ARBA00006490"/>
    </source>
</evidence>
<keyword evidence="4" id="KW-0479">Metal-binding</keyword>
<evidence type="ECO:0000313" key="11">
    <source>
        <dbReference type="EMBL" id="OFA07484.1"/>
    </source>
</evidence>
<evidence type="ECO:0000256" key="1">
    <source>
        <dbReference type="ARBA" id="ARBA00001933"/>
    </source>
</evidence>
<dbReference type="EC" id="2.8.1.7" evidence="3"/>
<organism evidence="11 12">
    <name type="scientific">Duganella phyllosphaerae</name>
    <dbReference type="NCBI Taxonomy" id="762836"/>
    <lineage>
        <taxon>Bacteria</taxon>
        <taxon>Pseudomonadati</taxon>
        <taxon>Pseudomonadota</taxon>
        <taxon>Betaproteobacteria</taxon>
        <taxon>Burkholderiales</taxon>
        <taxon>Oxalobacteraceae</taxon>
        <taxon>Telluria group</taxon>
        <taxon>Duganella</taxon>
    </lineage>
</organism>
<dbReference type="InterPro" id="IPR000192">
    <property type="entry name" value="Aminotrans_V_dom"/>
</dbReference>
<dbReference type="SUPFAM" id="SSF52821">
    <property type="entry name" value="Rhodanese/Cell cycle control phosphatase"/>
    <property type="match status" value="1"/>
</dbReference>
<dbReference type="OrthoDB" id="9808002at2"/>
<protein>
    <recommendedName>
        <fullName evidence="3">cysteine desulfurase</fullName>
        <ecNumber evidence="3">2.8.1.7</ecNumber>
    </recommendedName>
</protein>
<evidence type="ECO:0000256" key="4">
    <source>
        <dbReference type="ARBA" id="ARBA00022723"/>
    </source>
</evidence>
<keyword evidence="11" id="KW-0808">Transferase</keyword>
<sequence>MNNEIYLDGNATTCILPAAALAAADIMAERYGNPSSSHGTGLRAKVVLDQARQCAVRLLGAGEGRLMFNSGATEGIQTAVLSALVAVRERQVRGESVGSLLVYGATEHKAVPEALAHWNRLLGTNLKLTALPVDGGGLHDLAALRALAPDAAMICTMAANNETGVVSDLDGIAAAIEASGTTALWMVDCVQALGKLQLNLATTRIDYAPFSGHKLHAPKGVGMLYVRAGAPFTPLVMGGGQETGQRSGTENMAGIAALGVVLAALERGDTFPSHAQLHGYRARLADALRAALPGVVFNNAFEKSLPTTLNFAVPGVSSRELMDVFDAARVRVSAGSACSASKAAPSYVLDAMGLPLWRSAGAIRMSFGAMVDEATIATACQRIAHCGAALRAAGMIADQPSAEPDDGLLQLGVEGECGWLVLDAASRSCIVIDPLPALTARITAIVRGHNYRVLAIVATTAGADHAPLVKSLGAHYDAEALTDAFGWPAITAHRLTLADGAEVNAIAIGGQVLAQVAAGEGARAYLLGVKDGVHLPADLVRFAFTAHAESQVAAVTTEQTLLCPTRDARNQLCAGHADVACAADLQLDSHALDAFLQAHPDAMLVDVREPYEFAATIAATAGARAAQSVPLSRLVEHASLWLRGGTHQPLVFVCRSGNRSMKAAQCLRRLGHASSYSLTGGLALAA</sequence>
<dbReference type="InterPro" id="IPR036873">
    <property type="entry name" value="Rhodanese-like_dom_sf"/>
</dbReference>
<comment type="caution">
    <text evidence="11">The sequence shown here is derived from an EMBL/GenBank/DDBJ whole genome shotgun (WGS) entry which is preliminary data.</text>
</comment>
<evidence type="ECO:0000256" key="9">
    <source>
        <dbReference type="RuleBase" id="RU004504"/>
    </source>
</evidence>
<dbReference type="InterPro" id="IPR015424">
    <property type="entry name" value="PyrdxlP-dep_Trfase"/>
</dbReference>
<dbReference type="Gene3D" id="3.60.15.10">
    <property type="entry name" value="Ribonuclease Z/Hydroxyacylglutathione hydrolase-like"/>
    <property type="match status" value="1"/>
</dbReference>
<dbReference type="InterPro" id="IPR001763">
    <property type="entry name" value="Rhodanese-like_dom"/>
</dbReference>
<name>A0A1E7X4G8_9BURK</name>
<dbReference type="CDD" id="cd00158">
    <property type="entry name" value="RHOD"/>
    <property type="match status" value="1"/>
</dbReference>
<gene>
    <name evidence="11" type="primary">nifS</name>
    <name evidence="11" type="ORF">DUPY_12240</name>
</gene>
<evidence type="ECO:0000313" key="12">
    <source>
        <dbReference type="Proteomes" id="UP000175989"/>
    </source>
</evidence>
<dbReference type="Pfam" id="PF00266">
    <property type="entry name" value="Aminotran_5"/>
    <property type="match status" value="1"/>
</dbReference>
<reference evidence="12" key="1">
    <citation type="journal article" date="2016" name="Front. Microbiol.">
        <title>Molecular Keys to the Janthinobacterium and Duganella spp. Interaction with the Plant Pathogen Fusarium graminearum.</title>
        <authorList>
            <person name="Haack F.S."/>
            <person name="Poehlein A."/>
            <person name="Kroger C."/>
            <person name="Voigt C.A."/>
            <person name="Piepenbring M."/>
            <person name="Bode H.B."/>
            <person name="Daniel R."/>
            <person name="Schafer W."/>
            <person name="Streit W.R."/>
        </authorList>
    </citation>
    <scope>NUCLEOTIDE SEQUENCE [LARGE SCALE GENOMIC DNA]</scope>
    <source>
        <strain evidence="12">T54</strain>
    </source>
</reference>
<dbReference type="Gene3D" id="3.90.1150.10">
    <property type="entry name" value="Aspartate Aminotransferase, domain 1"/>
    <property type="match status" value="1"/>
</dbReference>
<accession>A0A1E7X4G8</accession>
<evidence type="ECO:0000259" key="10">
    <source>
        <dbReference type="PROSITE" id="PS50206"/>
    </source>
</evidence>
<proteinExistence type="inferred from homology"/>
<keyword evidence="12" id="KW-1185">Reference proteome</keyword>
<dbReference type="PANTHER" id="PTHR11601:SF34">
    <property type="entry name" value="CYSTEINE DESULFURASE"/>
    <property type="match status" value="1"/>
</dbReference>
<evidence type="ECO:0000256" key="5">
    <source>
        <dbReference type="ARBA" id="ARBA00022898"/>
    </source>
</evidence>
<keyword evidence="6" id="KW-0408">Iron</keyword>
<dbReference type="Gene3D" id="3.40.250.10">
    <property type="entry name" value="Rhodanese-like domain"/>
    <property type="match status" value="1"/>
</dbReference>
<dbReference type="GO" id="GO:0051536">
    <property type="term" value="F:iron-sulfur cluster binding"/>
    <property type="evidence" value="ECO:0007669"/>
    <property type="project" value="UniProtKB-KW"/>
</dbReference>
<evidence type="ECO:0000256" key="8">
    <source>
        <dbReference type="ARBA" id="ARBA00050776"/>
    </source>
</evidence>
<dbReference type="GO" id="GO:0046872">
    <property type="term" value="F:metal ion binding"/>
    <property type="evidence" value="ECO:0007669"/>
    <property type="project" value="UniProtKB-KW"/>
</dbReference>
<dbReference type="GO" id="GO:0031071">
    <property type="term" value="F:cysteine desulfurase activity"/>
    <property type="evidence" value="ECO:0007669"/>
    <property type="project" value="UniProtKB-EC"/>
</dbReference>
<dbReference type="Gene3D" id="1.10.260.50">
    <property type="match status" value="1"/>
</dbReference>
<keyword evidence="7" id="KW-0411">Iron-sulfur</keyword>
<dbReference type="Gene3D" id="3.40.640.10">
    <property type="entry name" value="Type I PLP-dependent aspartate aminotransferase-like (Major domain)"/>
    <property type="match status" value="1"/>
</dbReference>
<dbReference type="SUPFAM" id="SSF53383">
    <property type="entry name" value="PLP-dependent transferases"/>
    <property type="match status" value="1"/>
</dbReference>
<dbReference type="InterPro" id="IPR015422">
    <property type="entry name" value="PyrdxlP-dep_Trfase_small"/>
</dbReference>
<comment type="catalytic activity">
    <reaction evidence="8">
        <text>(sulfur carrier)-H + L-cysteine = (sulfur carrier)-SH + L-alanine</text>
        <dbReference type="Rhea" id="RHEA:43892"/>
        <dbReference type="Rhea" id="RHEA-COMP:14737"/>
        <dbReference type="Rhea" id="RHEA-COMP:14739"/>
        <dbReference type="ChEBI" id="CHEBI:29917"/>
        <dbReference type="ChEBI" id="CHEBI:35235"/>
        <dbReference type="ChEBI" id="CHEBI:57972"/>
        <dbReference type="ChEBI" id="CHEBI:64428"/>
        <dbReference type="EC" id="2.8.1.7"/>
    </reaction>
</comment>
<dbReference type="PROSITE" id="PS50206">
    <property type="entry name" value="RHODANESE_3"/>
    <property type="match status" value="1"/>
</dbReference>
<dbReference type="InterPro" id="IPR015421">
    <property type="entry name" value="PyrdxlP-dep_Trfase_major"/>
</dbReference>
<dbReference type="PATRIC" id="fig|762836.4.peg.1275"/>
<dbReference type="PROSITE" id="PS00595">
    <property type="entry name" value="AA_TRANSFER_CLASS_5"/>
    <property type="match status" value="1"/>
</dbReference>
<dbReference type="Proteomes" id="UP000175989">
    <property type="component" value="Unassembled WGS sequence"/>
</dbReference>
<evidence type="ECO:0000256" key="6">
    <source>
        <dbReference type="ARBA" id="ARBA00023004"/>
    </source>
</evidence>
<evidence type="ECO:0000256" key="3">
    <source>
        <dbReference type="ARBA" id="ARBA00012239"/>
    </source>
</evidence>
<feature type="domain" description="Rhodanese" evidence="10">
    <location>
        <begin position="598"/>
        <end position="686"/>
    </location>
</feature>
<dbReference type="SMART" id="SM00450">
    <property type="entry name" value="RHOD"/>
    <property type="match status" value="1"/>
</dbReference>
<dbReference type="Pfam" id="PF00581">
    <property type="entry name" value="Rhodanese"/>
    <property type="match status" value="1"/>
</dbReference>
<dbReference type="PANTHER" id="PTHR11601">
    <property type="entry name" value="CYSTEINE DESULFURYLASE FAMILY MEMBER"/>
    <property type="match status" value="1"/>
</dbReference>
<comment type="cofactor">
    <cofactor evidence="1 9">
        <name>pyridoxal 5'-phosphate</name>
        <dbReference type="ChEBI" id="CHEBI:597326"/>
    </cofactor>
</comment>
<dbReference type="InterPro" id="IPR020578">
    <property type="entry name" value="Aminotrans_V_PyrdxlP_BS"/>
</dbReference>
<evidence type="ECO:0000256" key="7">
    <source>
        <dbReference type="ARBA" id="ARBA00023014"/>
    </source>
</evidence>
<keyword evidence="5" id="KW-0663">Pyridoxal phosphate</keyword>
<dbReference type="InterPro" id="IPR036866">
    <property type="entry name" value="RibonucZ/Hydroxyglut_hydro"/>
</dbReference>
<dbReference type="EMBL" id="LROM01000060">
    <property type="protein sequence ID" value="OFA07484.1"/>
    <property type="molecule type" value="Genomic_DNA"/>
</dbReference>
<dbReference type="RefSeq" id="WP_070246957.1">
    <property type="nucleotide sequence ID" value="NZ_LROM01000060.1"/>
</dbReference>